<dbReference type="EMBL" id="JBHGVX010000009">
    <property type="protein sequence ID" value="KAL1792973.1"/>
    <property type="molecule type" value="Genomic_DNA"/>
</dbReference>
<evidence type="ECO:0000313" key="1">
    <source>
        <dbReference type="EMBL" id="KAL1792973.1"/>
    </source>
</evidence>
<dbReference type="InterPro" id="IPR050471">
    <property type="entry name" value="AB_hydrolase"/>
</dbReference>
<keyword evidence="2" id="KW-1185">Reference proteome</keyword>
<dbReference type="PANTHER" id="PTHR43433">
    <property type="entry name" value="HYDROLASE, ALPHA/BETA FOLD FAMILY PROTEIN"/>
    <property type="match status" value="1"/>
</dbReference>
<dbReference type="Proteomes" id="UP001578633">
    <property type="component" value="Chromosome 9"/>
</dbReference>
<dbReference type="Gene3D" id="3.40.50.1820">
    <property type="entry name" value="alpha/beta hydrolase"/>
    <property type="match status" value="2"/>
</dbReference>
<name>A0ABR3UAH9_9PLEO</name>
<dbReference type="InterPro" id="IPR029058">
    <property type="entry name" value="AB_hydrolase_fold"/>
</dbReference>
<dbReference type="SUPFAM" id="SSF53474">
    <property type="entry name" value="alpha/beta-Hydrolases"/>
    <property type="match status" value="1"/>
</dbReference>
<reference evidence="1 2" key="1">
    <citation type="submission" date="2024-09" db="EMBL/GenBank/DDBJ databases">
        <title>T2T genomes of carrot and Alternaria dauci and their utility for understanding host-pathogen interaction during carrot leaf blight disease.</title>
        <authorList>
            <person name="Liu W."/>
            <person name="Xu S."/>
            <person name="Ou C."/>
            <person name="Liu X."/>
            <person name="Zhuang F."/>
            <person name="Deng X.W."/>
        </authorList>
    </citation>
    <scope>NUCLEOTIDE SEQUENCE [LARGE SCALE GENOMIC DNA]</scope>
    <source>
        <strain evidence="1 2">A2016</strain>
    </source>
</reference>
<dbReference type="GeneID" id="96089802"/>
<accession>A0ABR3UAH9</accession>
<protein>
    <submittedName>
        <fullName evidence="1">Uncharacterized protein</fullName>
    </submittedName>
</protein>
<proteinExistence type="predicted"/>
<dbReference type="RefSeq" id="XP_069303557.1">
    <property type="nucleotide sequence ID" value="XM_069455680.1"/>
</dbReference>
<gene>
    <name evidence="1" type="ORF">ACET3X_009480</name>
</gene>
<sequence length="220" mass="24131">MDTLDPLLFNFIGKNREVIVYDSFGIGHSGGSVPETIEAMASIAVKFLAATNLTKVDLILAGTQSAIGEAVVLPQREVVEGAGANDNLPPTKEDMMFLFFYPSESSLALGDKWWAKIHERKKEGEERKAYLVGTGAKAQLAAIFSFTVDDSKFDRLKDIKAPTLITNGHTDVMLPTPNSFVLQQEIANAHLILYPDAGHGHLFQVPELYAKHLEIFLADD</sequence>
<dbReference type="PANTHER" id="PTHR43433:SF5">
    <property type="entry name" value="AB HYDROLASE-1 DOMAIN-CONTAINING PROTEIN"/>
    <property type="match status" value="1"/>
</dbReference>
<evidence type="ECO:0000313" key="2">
    <source>
        <dbReference type="Proteomes" id="UP001578633"/>
    </source>
</evidence>
<organism evidence="1 2">
    <name type="scientific">Alternaria dauci</name>
    <dbReference type="NCBI Taxonomy" id="48095"/>
    <lineage>
        <taxon>Eukaryota</taxon>
        <taxon>Fungi</taxon>
        <taxon>Dikarya</taxon>
        <taxon>Ascomycota</taxon>
        <taxon>Pezizomycotina</taxon>
        <taxon>Dothideomycetes</taxon>
        <taxon>Pleosporomycetidae</taxon>
        <taxon>Pleosporales</taxon>
        <taxon>Pleosporineae</taxon>
        <taxon>Pleosporaceae</taxon>
        <taxon>Alternaria</taxon>
        <taxon>Alternaria sect. Porri</taxon>
    </lineage>
</organism>
<comment type="caution">
    <text evidence="1">The sequence shown here is derived from an EMBL/GenBank/DDBJ whole genome shotgun (WGS) entry which is preliminary data.</text>
</comment>